<dbReference type="CDD" id="cd09601">
    <property type="entry name" value="M1_APN-Q_like"/>
    <property type="match status" value="1"/>
</dbReference>
<keyword evidence="3" id="KW-0645">Protease</keyword>
<feature type="domain" description="ERAP1-like C-terminal" evidence="13">
    <location>
        <begin position="703"/>
        <end position="1018"/>
    </location>
</feature>
<feature type="binding site" evidence="9">
    <location>
        <position position="509"/>
    </location>
    <ligand>
        <name>Zn(2+)</name>
        <dbReference type="ChEBI" id="CHEBI:29105"/>
        <note>catalytic</note>
    </ligand>
</feature>
<protein>
    <submittedName>
        <fullName evidence="15">Uncharacterized protein</fullName>
    </submittedName>
</protein>
<dbReference type="FunFam" id="2.60.40.1910:FF:000004">
    <property type="entry name" value="Aminopeptidase"/>
    <property type="match status" value="1"/>
</dbReference>
<feature type="region of interest" description="Disordered" evidence="11">
    <location>
        <begin position="50"/>
        <end position="75"/>
    </location>
</feature>
<reference evidence="15 16" key="1">
    <citation type="submission" date="2015-08" db="EMBL/GenBank/DDBJ databases">
        <title>Emmonsia species relationships and genome sequence.</title>
        <authorList>
            <person name="Cuomo C.A."/>
            <person name="Schwartz I.S."/>
            <person name="Kenyon C."/>
            <person name="De Hoog G.S."/>
            <person name="Govender N.P."/>
            <person name="Botha A."/>
            <person name="Moreno L."/>
            <person name="De Vries M."/>
            <person name="Munoz J.F."/>
            <person name="Stielow J.B."/>
        </authorList>
    </citation>
    <scope>NUCLEOTIDE SEQUENCE [LARGE SCALE GENOMIC DNA]</scope>
    <source>
        <strain evidence="15 16">EI222</strain>
    </source>
</reference>
<dbReference type="SUPFAM" id="SSF55486">
    <property type="entry name" value="Metalloproteases ('zincins'), catalytic domain"/>
    <property type="match status" value="1"/>
</dbReference>
<comment type="cofactor">
    <cofactor evidence="9">
        <name>Zn(2+)</name>
        <dbReference type="ChEBI" id="CHEBI:29105"/>
    </cofactor>
    <text evidence="9">Binds 1 zinc ion per subunit.</text>
</comment>
<keyword evidence="5" id="KW-0378">Hydrolase</keyword>
<evidence type="ECO:0000256" key="7">
    <source>
        <dbReference type="ARBA" id="ARBA00023049"/>
    </source>
</evidence>
<dbReference type="Gene3D" id="2.60.40.1910">
    <property type="match status" value="1"/>
</dbReference>
<feature type="compositionally biased region" description="Low complexity" evidence="11">
    <location>
        <begin position="1"/>
        <end position="16"/>
    </location>
</feature>
<name>A0A1J9Q133_9EURO</name>
<dbReference type="GO" id="GO:0042277">
    <property type="term" value="F:peptide binding"/>
    <property type="evidence" value="ECO:0007669"/>
    <property type="project" value="TreeGrafter"/>
</dbReference>
<dbReference type="InterPro" id="IPR024571">
    <property type="entry name" value="ERAP1-like_C_dom"/>
</dbReference>
<gene>
    <name evidence="15" type="ORF">ACJ73_06423</name>
</gene>
<dbReference type="GO" id="GO:0008270">
    <property type="term" value="F:zinc ion binding"/>
    <property type="evidence" value="ECO:0007669"/>
    <property type="project" value="InterPro"/>
</dbReference>
<dbReference type="Pfam" id="PF11838">
    <property type="entry name" value="ERAP1_C"/>
    <property type="match status" value="1"/>
</dbReference>
<comment type="caution">
    <text evidence="15">The sequence shown here is derived from an EMBL/GenBank/DDBJ whole genome shotgun (WGS) entry which is preliminary data.</text>
</comment>
<dbReference type="Proteomes" id="UP000242791">
    <property type="component" value="Unassembled WGS sequence"/>
</dbReference>
<dbReference type="Pfam" id="PF17900">
    <property type="entry name" value="Peptidase_M1_N"/>
    <property type="match status" value="1"/>
</dbReference>
<dbReference type="Gene3D" id="1.10.390.10">
    <property type="entry name" value="Neutral Protease Domain 2"/>
    <property type="match status" value="1"/>
</dbReference>
<dbReference type="SUPFAM" id="SSF63737">
    <property type="entry name" value="Leukotriene A4 hydrolase N-terminal domain"/>
    <property type="match status" value="1"/>
</dbReference>
<dbReference type="STRING" id="1658174.A0A1J9Q133"/>
<accession>A0A1J9Q133</accession>
<keyword evidence="16" id="KW-1185">Reference proteome</keyword>
<dbReference type="GO" id="GO:0043171">
    <property type="term" value="P:peptide catabolic process"/>
    <property type="evidence" value="ECO:0007669"/>
    <property type="project" value="TreeGrafter"/>
</dbReference>
<evidence type="ECO:0000256" key="4">
    <source>
        <dbReference type="ARBA" id="ARBA00022723"/>
    </source>
</evidence>
<evidence type="ECO:0000256" key="5">
    <source>
        <dbReference type="ARBA" id="ARBA00022801"/>
    </source>
</evidence>
<dbReference type="InterPro" id="IPR027268">
    <property type="entry name" value="Peptidase_M4/M1_CTD_sf"/>
</dbReference>
<dbReference type="GO" id="GO:0005737">
    <property type="term" value="C:cytoplasm"/>
    <property type="evidence" value="ECO:0007669"/>
    <property type="project" value="TreeGrafter"/>
</dbReference>
<evidence type="ECO:0000313" key="16">
    <source>
        <dbReference type="Proteomes" id="UP000242791"/>
    </source>
</evidence>
<organism evidence="15 16">
    <name type="scientific">Blastomyces percursus</name>
    <dbReference type="NCBI Taxonomy" id="1658174"/>
    <lineage>
        <taxon>Eukaryota</taxon>
        <taxon>Fungi</taxon>
        <taxon>Dikarya</taxon>
        <taxon>Ascomycota</taxon>
        <taxon>Pezizomycotina</taxon>
        <taxon>Eurotiomycetes</taxon>
        <taxon>Eurotiomycetidae</taxon>
        <taxon>Onygenales</taxon>
        <taxon>Ajellomycetaceae</taxon>
        <taxon>Blastomyces</taxon>
    </lineage>
</organism>
<comment type="similarity">
    <text evidence="1">Belongs to the peptidase M1 family.</text>
</comment>
<evidence type="ECO:0000256" key="3">
    <source>
        <dbReference type="ARBA" id="ARBA00022670"/>
    </source>
</evidence>
<dbReference type="PANTHER" id="PTHR11533:SF171">
    <property type="entry name" value="AMINOPEPTIDASE"/>
    <property type="match status" value="1"/>
</dbReference>
<feature type="region of interest" description="Disordered" evidence="11">
    <location>
        <begin position="95"/>
        <end position="131"/>
    </location>
</feature>
<feature type="site" description="Transition state stabilizer" evidence="10">
    <location>
        <position position="572"/>
    </location>
</feature>
<dbReference type="GO" id="GO:0016020">
    <property type="term" value="C:membrane"/>
    <property type="evidence" value="ECO:0007669"/>
    <property type="project" value="TreeGrafter"/>
</dbReference>
<keyword evidence="2" id="KW-0031">Aminopeptidase</keyword>
<keyword evidence="6 9" id="KW-0862">Zinc</keyword>
<evidence type="ECO:0000256" key="11">
    <source>
        <dbReference type="SAM" id="MobiDB-lite"/>
    </source>
</evidence>
<dbReference type="VEuPathDB" id="FungiDB:ACJ73_06423"/>
<keyword evidence="7" id="KW-0482">Metalloprotease</keyword>
<dbReference type="InterPro" id="IPR045357">
    <property type="entry name" value="Aminopeptidase_N-like_N"/>
</dbReference>
<evidence type="ECO:0000259" key="14">
    <source>
        <dbReference type="Pfam" id="PF17900"/>
    </source>
</evidence>
<dbReference type="InterPro" id="IPR042097">
    <property type="entry name" value="Aminopeptidase_N-like_N_sf"/>
</dbReference>
<feature type="domain" description="Peptidase M1 membrane alanine aminopeptidase" evidence="12">
    <location>
        <begin position="414"/>
        <end position="631"/>
    </location>
</feature>
<dbReference type="FunFam" id="1.10.390.10:FF:000001">
    <property type="entry name" value="Aminopeptidase"/>
    <property type="match status" value="1"/>
</dbReference>
<evidence type="ECO:0000313" key="15">
    <source>
        <dbReference type="EMBL" id="OJD22232.1"/>
    </source>
</evidence>
<dbReference type="InterPro" id="IPR050344">
    <property type="entry name" value="Peptidase_M1_aminopeptidases"/>
</dbReference>
<feature type="domain" description="Aminopeptidase N-like N-terminal" evidence="14">
    <location>
        <begin position="178"/>
        <end position="374"/>
    </location>
</feature>
<evidence type="ECO:0000256" key="2">
    <source>
        <dbReference type="ARBA" id="ARBA00022438"/>
    </source>
</evidence>
<evidence type="ECO:0000256" key="10">
    <source>
        <dbReference type="PIRSR" id="PIRSR634016-4"/>
    </source>
</evidence>
<keyword evidence="4 9" id="KW-0479">Metal-binding</keyword>
<evidence type="ECO:0000259" key="12">
    <source>
        <dbReference type="Pfam" id="PF01433"/>
    </source>
</evidence>
<dbReference type="Pfam" id="PF01433">
    <property type="entry name" value="Peptidase_M1"/>
    <property type="match status" value="1"/>
</dbReference>
<proteinExistence type="inferred from homology"/>
<dbReference type="Gene3D" id="1.25.50.20">
    <property type="match status" value="1"/>
</dbReference>
<dbReference type="InterPro" id="IPR034016">
    <property type="entry name" value="M1_APN-typ"/>
</dbReference>
<evidence type="ECO:0000256" key="8">
    <source>
        <dbReference type="PIRSR" id="PIRSR634016-1"/>
    </source>
</evidence>
<feature type="active site" description="Proton acceptor" evidence="8">
    <location>
        <position position="487"/>
    </location>
</feature>
<dbReference type="GO" id="GO:0006508">
    <property type="term" value="P:proteolysis"/>
    <property type="evidence" value="ECO:0007669"/>
    <property type="project" value="UniProtKB-KW"/>
</dbReference>
<evidence type="ECO:0000256" key="1">
    <source>
        <dbReference type="ARBA" id="ARBA00010136"/>
    </source>
</evidence>
<dbReference type="PANTHER" id="PTHR11533">
    <property type="entry name" value="PROTEASE M1 ZINC METALLOPROTEASE"/>
    <property type="match status" value="1"/>
</dbReference>
<dbReference type="Gene3D" id="2.60.40.1730">
    <property type="entry name" value="tricorn interacting facor f3 domain"/>
    <property type="match status" value="1"/>
</dbReference>
<evidence type="ECO:0000256" key="6">
    <source>
        <dbReference type="ARBA" id="ARBA00022833"/>
    </source>
</evidence>
<feature type="region of interest" description="Disordered" evidence="11">
    <location>
        <begin position="1"/>
        <end position="22"/>
    </location>
</feature>
<dbReference type="FunFam" id="2.60.40.1730:FF:000002">
    <property type="entry name" value="Aminopeptidase"/>
    <property type="match status" value="1"/>
</dbReference>
<dbReference type="GO" id="GO:0070006">
    <property type="term" value="F:metalloaminopeptidase activity"/>
    <property type="evidence" value="ECO:0007669"/>
    <property type="project" value="TreeGrafter"/>
</dbReference>
<dbReference type="PRINTS" id="PR00756">
    <property type="entry name" value="ALADIPTASE"/>
</dbReference>
<evidence type="ECO:0000259" key="13">
    <source>
        <dbReference type="Pfam" id="PF11838"/>
    </source>
</evidence>
<feature type="compositionally biased region" description="Low complexity" evidence="11">
    <location>
        <begin position="50"/>
        <end position="73"/>
    </location>
</feature>
<dbReference type="InterPro" id="IPR014782">
    <property type="entry name" value="Peptidase_M1_dom"/>
</dbReference>
<sequence>MFALGSRAGRYSSSSSRSRRIANRPRINRSLLLAESAPAIRGNIRAGSSSRYMYTSSSGSGSSGNNNPCTGTSPKAVSATTTAVLFPRHGSPLSYLAPPSPLTSTTTTARSFSSSTSSPSSSSSSSSPLLTTHRISPSAASFLPRTRTTLSPVYRRHCSAEFRSMNPSDRETLPDVAKPTHYDLSLFNLKLGSSWAYNGKVKIDTQVARPTNELVLNVKELTVDNAEVSSSTGSPLKASDISYDKVSERVILKFPSDIQPGPCLLTIDFAGTINNHMAGFYRSKYKPIGTPNSGTPKDADHHYMLSTQFEACDARQAFPCFDEPNLKATFDFEIETPKDLVTLSNMPVKSTRDGSSPDLHFVKFDRTPIMSTYLLAWAVGDFEYVEAKTERKYNGASIPVRVYTTRGLKEQARFAVDYAHRTIDYFSEIFDIDYPLPKADLLAVHEFAMGAMENWGLVTYRTTAVLFEEGKSDNKYRNRVAYVIAHELAHQWFGNLVTMDWWNELWLNEGFATWVGWLAIDHFHPERNIWSQFVAEGLQSAFQLDSLRASHPIEVPVKNALEVDQIFDHISYLKGSSVIRMLSSHLGQETFLRGVSNYLKAHAYGNATTNDLWSALSKASNQDVTAFMDPWIRKIGFPLVSIKEETNQLSVSQKRFLASGDVKPEEDETIWWIPLGIKSGATTQEHKGLTTKSDVIQGIDNSFYKINKDQCGFYRTNYPADRLAKLGKSQDRLSTEDKIGLIGDAAALAVSGEGNTPALLALIEGFQNEQNYLVWSQIASSLGNLRSVFSTNEAAAAGLKNYVRKLVTPAVEKIGWEFKPEDDYLTIQLRHLLISMAGNSGHEGTLAEARRRFDLWASGEDKAAIHPSLRSAVFGMTVAEGGQKEYDQVMEEYLRTDSIDGKEICLLSLGRTRNPDLIKSYGNFIFSPNVAIQDLHTGASALAANSKARLTFWNFVKENWAMIEGRLTNNKVVFDRFLRMGLSKFAEHAVEKDIAKFFEDKDQSGIDRGLVIVADTVRTNANYKEREEGVVVEWLKANGYA</sequence>
<dbReference type="AlphaFoldDB" id="A0A1J9Q133"/>
<dbReference type="FunFam" id="1.25.50.20:FF:000002">
    <property type="entry name" value="Aminopeptidase"/>
    <property type="match status" value="1"/>
</dbReference>
<feature type="binding site" evidence="9">
    <location>
        <position position="486"/>
    </location>
    <ligand>
        <name>Zn(2+)</name>
        <dbReference type="ChEBI" id="CHEBI:29105"/>
        <note>catalytic</note>
    </ligand>
</feature>
<evidence type="ECO:0000256" key="9">
    <source>
        <dbReference type="PIRSR" id="PIRSR634016-3"/>
    </source>
</evidence>
<feature type="binding site" evidence="9">
    <location>
        <position position="490"/>
    </location>
    <ligand>
        <name>Zn(2+)</name>
        <dbReference type="ChEBI" id="CHEBI:29105"/>
        <note>catalytic</note>
    </ligand>
</feature>
<dbReference type="EMBL" id="LGTZ01001128">
    <property type="protein sequence ID" value="OJD22232.1"/>
    <property type="molecule type" value="Genomic_DNA"/>
</dbReference>
<dbReference type="InterPro" id="IPR001930">
    <property type="entry name" value="Peptidase_M1"/>
</dbReference>
<dbReference type="OrthoDB" id="10031169at2759"/>